<evidence type="ECO:0000256" key="1">
    <source>
        <dbReference type="SAM" id="Phobius"/>
    </source>
</evidence>
<name>A0ABY5PZK7_9ACTN</name>
<feature type="transmembrane region" description="Helical" evidence="1">
    <location>
        <begin position="38"/>
        <end position="56"/>
    </location>
</feature>
<keyword evidence="1" id="KW-1133">Transmembrane helix</keyword>
<evidence type="ECO:0000313" key="3">
    <source>
        <dbReference type="Proteomes" id="UP001057738"/>
    </source>
</evidence>
<dbReference type="RefSeq" id="WP_257856189.1">
    <property type="nucleotide sequence ID" value="NZ_CP102514.1"/>
</dbReference>
<gene>
    <name evidence="2" type="ORF">NRK68_17675</name>
</gene>
<dbReference type="Proteomes" id="UP001057738">
    <property type="component" value="Chromosome"/>
</dbReference>
<proteinExistence type="predicted"/>
<dbReference type="GeneID" id="95575316"/>
<feature type="transmembrane region" description="Helical" evidence="1">
    <location>
        <begin position="68"/>
        <end position="84"/>
    </location>
</feature>
<keyword evidence="3" id="KW-1185">Reference proteome</keyword>
<accession>A0ABY5PZK7</accession>
<keyword evidence="1" id="KW-0472">Membrane</keyword>
<sequence length="117" mass="12547">MTHLSKGAYVRPLLLGLVYGVWCAFIERQEGPVTAANVFYGILCGVIFAAIMFGLARVGPRMMREVHATAYGAFGGIAVGYLHSLTDQSILTSVVIGLAVAVGVGAVAFYRYYTHED</sequence>
<protein>
    <recommendedName>
        <fullName evidence="4">Integral membrane protein</fullName>
    </recommendedName>
</protein>
<evidence type="ECO:0000313" key="2">
    <source>
        <dbReference type="EMBL" id="UUY48860.1"/>
    </source>
</evidence>
<organism evidence="2 3">
    <name type="scientific">Streptomyces yangpuensis</name>
    <dbReference type="NCBI Taxonomy" id="1648182"/>
    <lineage>
        <taxon>Bacteria</taxon>
        <taxon>Bacillati</taxon>
        <taxon>Actinomycetota</taxon>
        <taxon>Actinomycetes</taxon>
        <taxon>Kitasatosporales</taxon>
        <taxon>Streptomycetaceae</taxon>
        <taxon>Streptomyces</taxon>
    </lineage>
</organism>
<dbReference type="EMBL" id="CP102514">
    <property type="protein sequence ID" value="UUY48860.1"/>
    <property type="molecule type" value="Genomic_DNA"/>
</dbReference>
<feature type="transmembrane region" description="Helical" evidence="1">
    <location>
        <begin position="90"/>
        <end position="113"/>
    </location>
</feature>
<reference evidence="2" key="1">
    <citation type="submission" date="2022-08" db="EMBL/GenBank/DDBJ databases">
        <authorList>
            <person name="Tian L."/>
        </authorList>
    </citation>
    <scope>NUCLEOTIDE SEQUENCE</scope>
    <source>
        <strain evidence="2">CM253</strain>
    </source>
</reference>
<evidence type="ECO:0008006" key="4">
    <source>
        <dbReference type="Google" id="ProtNLM"/>
    </source>
</evidence>
<keyword evidence="1" id="KW-0812">Transmembrane</keyword>